<accession>A0A7J7KB41</accession>
<organism evidence="1 2">
    <name type="scientific">Bugula neritina</name>
    <name type="common">Brown bryozoan</name>
    <name type="synonym">Sertularia neritina</name>
    <dbReference type="NCBI Taxonomy" id="10212"/>
    <lineage>
        <taxon>Eukaryota</taxon>
        <taxon>Metazoa</taxon>
        <taxon>Spiralia</taxon>
        <taxon>Lophotrochozoa</taxon>
        <taxon>Bryozoa</taxon>
        <taxon>Gymnolaemata</taxon>
        <taxon>Cheilostomatida</taxon>
        <taxon>Flustrina</taxon>
        <taxon>Buguloidea</taxon>
        <taxon>Bugulidae</taxon>
        <taxon>Bugula</taxon>
    </lineage>
</organism>
<dbReference type="Proteomes" id="UP000593567">
    <property type="component" value="Unassembled WGS sequence"/>
</dbReference>
<keyword evidence="2" id="KW-1185">Reference proteome</keyword>
<name>A0A7J7KB41_BUGNE</name>
<comment type="caution">
    <text evidence="1">The sequence shown here is derived from an EMBL/GenBank/DDBJ whole genome shotgun (WGS) entry which is preliminary data.</text>
</comment>
<reference evidence="1" key="1">
    <citation type="submission" date="2020-06" db="EMBL/GenBank/DDBJ databases">
        <title>Draft genome of Bugula neritina, a colonial animal packing powerful symbionts and potential medicines.</title>
        <authorList>
            <person name="Rayko M."/>
        </authorList>
    </citation>
    <scope>NUCLEOTIDE SEQUENCE [LARGE SCALE GENOMIC DNA]</scope>
    <source>
        <strain evidence="1">Kwan_BN1</strain>
    </source>
</reference>
<proteinExistence type="predicted"/>
<evidence type="ECO:0000313" key="2">
    <source>
        <dbReference type="Proteomes" id="UP000593567"/>
    </source>
</evidence>
<sequence>MHFIPTNSSLYNIPIYNTHIQIHHYTTYLYIILIFKCITIQHTYTDIQTRKTKRSYNSSRNQNSVTFSVELLVIQPV</sequence>
<gene>
    <name evidence="1" type="ORF">EB796_006859</name>
</gene>
<dbReference type="EMBL" id="VXIV02000989">
    <property type="protein sequence ID" value="KAF6034828.1"/>
    <property type="molecule type" value="Genomic_DNA"/>
</dbReference>
<protein>
    <submittedName>
        <fullName evidence="1">Uncharacterized protein</fullName>
    </submittedName>
</protein>
<dbReference type="AlphaFoldDB" id="A0A7J7KB41"/>
<evidence type="ECO:0000313" key="1">
    <source>
        <dbReference type="EMBL" id="KAF6034828.1"/>
    </source>
</evidence>